<gene>
    <name evidence="3" type="ORF">C8D78_0447</name>
</gene>
<reference evidence="3 4" key="1">
    <citation type="submission" date="2018-10" db="EMBL/GenBank/DDBJ databases">
        <title>Genomic Encyclopedia of Type Strains, Phase IV (KMG-IV): sequencing the most valuable type-strain genomes for metagenomic binning, comparative biology and taxonomic classification.</title>
        <authorList>
            <person name="Goeker M."/>
        </authorList>
    </citation>
    <scope>NUCLEOTIDE SEQUENCE [LARGE SCALE GENOMIC DNA]</scope>
    <source>
        <strain evidence="3 4">DSM 25586</strain>
    </source>
</reference>
<evidence type="ECO:0000256" key="1">
    <source>
        <dbReference type="ARBA" id="ARBA00023125"/>
    </source>
</evidence>
<organism evidence="3 4">
    <name type="scientific">Arthrobacter oryzae</name>
    <dbReference type="NCBI Taxonomy" id="409290"/>
    <lineage>
        <taxon>Bacteria</taxon>
        <taxon>Bacillati</taxon>
        <taxon>Actinomycetota</taxon>
        <taxon>Actinomycetes</taxon>
        <taxon>Micrococcales</taxon>
        <taxon>Micrococcaceae</taxon>
        <taxon>Arthrobacter</taxon>
    </lineage>
</organism>
<dbReference type="InterPro" id="IPR009061">
    <property type="entry name" value="DNA-bd_dom_put_sf"/>
</dbReference>
<dbReference type="GO" id="GO:0003700">
    <property type="term" value="F:DNA-binding transcription factor activity"/>
    <property type="evidence" value="ECO:0007669"/>
    <property type="project" value="InterPro"/>
</dbReference>
<name>A0A495FLK2_9MICC</name>
<dbReference type="PANTHER" id="PTHR30204:SF90">
    <property type="entry name" value="HTH-TYPE TRANSCRIPTIONAL ACTIVATOR MTA"/>
    <property type="match status" value="1"/>
</dbReference>
<protein>
    <submittedName>
        <fullName evidence="3">DNA-binding transcriptional MerR regulator</fullName>
    </submittedName>
</protein>
<dbReference type="PANTHER" id="PTHR30204">
    <property type="entry name" value="REDOX-CYCLING DRUG-SENSING TRANSCRIPTIONAL ACTIVATOR SOXR"/>
    <property type="match status" value="1"/>
</dbReference>
<feature type="domain" description="HTH merR-type" evidence="2">
    <location>
        <begin position="10"/>
        <end position="79"/>
    </location>
</feature>
<dbReference type="PRINTS" id="PR00040">
    <property type="entry name" value="HTHMERR"/>
</dbReference>
<dbReference type="PROSITE" id="PS50937">
    <property type="entry name" value="HTH_MERR_2"/>
    <property type="match status" value="1"/>
</dbReference>
<dbReference type="InterPro" id="IPR000551">
    <property type="entry name" value="MerR-type_HTH_dom"/>
</dbReference>
<dbReference type="Gene3D" id="1.10.1660.10">
    <property type="match status" value="1"/>
</dbReference>
<proteinExistence type="predicted"/>
<accession>A0A495FLK2</accession>
<dbReference type="EMBL" id="RBIR01000001">
    <property type="protein sequence ID" value="RKR30128.1"/>
    <property type="molecule type" value="Genomic_DNA"/>
</dbReference>
<dbReference type="AlphaFoldDB" id="A0A495FLK2"/>
<dbReference type="Pfam" id="PF13411">
    <property type="entry name" value="MerR_1"/>
    <property type="match status" value="1"/>
</dbReference>
<evidence type="ECO:0000259" key="2">
    <source>
        <dbReference type="PROSITE" id="PS50937"/>
    </source>
</evidence>
<sequence length="253" mass="28463">MTETTRAVDQWSIGQFAKACGVTVRTLHHYDEIGLLPASQRTVAGHRRYTGQDVRRLYRIRALQMIGLPLADIAATLEPPPDDLASMRTVLESQLMHMRRQAEQIQTVKDRILDLLSRIDVAAMPSAEQFMSTLEMITVLENHFTPEQRQNLADRRAELGASSIETAKIRWVALVEEGLRYVSDGTPASDPLVREWARAWDELGSMFHSGEQTKTAARAMWQENAASLSAGLPWPTEQLAALLVYLEEARTRP</sequence>
<dbReference type="Proteomes" id="UP000276055">
    <property type="component" value="Unassembled WGS sequence"/>
</dbReference>
<dbReference type="OrthoDB" id="7849865at2"/>
<dbReference type="SMART" id="SM00422">
    <property type="entry name" value="HTH_MERR"/>
    <property type="match status" value="1"/>
</dbReference>
<dbReference type="CDD" id="cd01106">
    <property type="entry name" value="HTH_TipAL-Mta"/>
    <property type="match status" value="1"/>
</dbReference>
<evidence type="ECO:0000313" key="4">
    <source>
        <dbReference type="Proteomes" id="UP000276055"/>
    </source>
</evidence>
<dbReference type="GO" id="GO:0003677">
    <property type="term" value="F:DNA binding"/>
    <property type="evidence" value="ECO:0007669"/>
    <property type="project" value="UniProtKB-KW"/>
</dbReference>
<keyword evidence="1 3" id="KW-0238">DNA-binding</keyword>
<dbReference type="SUPFAM" id="SSF46955">
    <property type="entry name" value="Putative DNA-binding domain"/>
    <property type="match status" value="1"/>
</dbReference>
<dbReference type="PROSITE" id="PS00552">
    <property type="entry name" value="HTH_MERR_1"/>
    <property type="match status" value="1"/>
</dbReference>
<evidence type="ECO:0000313" key="3">
    <source>
        <dbReference type="EMBL" id="RKR30128.1"/>
    </source>
</evidence>
<dbReference type="InterPro" id="IPR047057">
    <property type="entry name" value="MerR_fam"/>
</dbReference>
<comment type="caution">
    <text evidence="3">The sequence shown here is derived from an EMBL/GenBank/DDBJ whole genome shotgun (WGS) entry which is preliminary data.</text>
</comment>
<dbReference type="RefSeq" id="WP_120950229.1">
    <property type="nucleotide sequence ID" value="NZ_RBIR01000001.1"/>
</dbReference>